<evidence type="ECO:0008006" key="6">
    <source>
        <dbReference type="Google" id="ProtNLM"/>
    </source>
</evidence>
<protein>
    <recommendedName>
        <fullName evidence="6">Colicin transporter</fullName>
    </recommendedName>
</protein>
<dbReference type="Proteomes" id="UP000014387">
    <property type="component" value="Unassembled WGS sequence"/>
</dbReference>
<organism evidence="4 5">
    <name type="scientific">Gleimia europaea ACS-120-V-Col10b</name>
    <dbReference type="NCBI Taxonomy" id="883069"/>
    <lineage>
        <taxon>Bacteria</taxon>
        <taxon>Bacillati</taxon>
        <taxon>Actinomycetota</taxon>
        <taxon>Actinomycetes</taxon>
        <taxon>Actinomycetales</taxon>
        <taxon>Actinomycetaceae</taxon>
        <taxon>Gleimia</taxon>
    </lineage>
</organism>
<keyword evidence="3" id="KW-0472">Membrane</keyword>
<evidence type="ECO:0000256" key="2">
    <source>
        <dbReference type="SAM" id="MobiDB-lite"/>
    </source>
</evidence>
<dbReference type="EMBL" id="AGWN01000001">
    <property type="protein sequence ID" value="EPD31158.1"/>
    <property type="molecule type" value="Genomic_DNA"/>
</dbReference>
<keyword evidence="5" id="KW-1185">Reference proteome</keyword>
<feature type="region of interest" description="Disordered" evidence="2">
    <location>
        <begin position="255"/>
        <end position="276"/>
    </location>
</feature>
<evidence type="ECO:0000313" key="4">
    <source>
        <dbReference type="EMBL" id="EPD31158.1"/>
    </source>
</evidence>
<feature type="transmembrane region" description="Helical" evidence="3">
    <location>
        <begin position="35"/>
        <end position="54"/>
    </location>
</feature>
<keyword evidence="3" id="KW-1133">Transmembrane helix</keyword>
<sequence length="360" mass="38059">MSTNPPSTPPEETTEVAMSEPASTAKPAWYKRPSIIATIAVALIAVLVAVGLAWKTQADTKNAREQYQTAQASYQQVLTELDQAKTQAEALIELAAQRAKDTDTKALVEAAEEADNLKNVEMQDVSTLGREQAKEATDAVKSAQEAARSVLDKLTASFKDVREEVAGKATTEFDQAVKNLNEAIDQAGKANCEGVEKSAIDKLDAAVKEAKAIDQAKPETLEAVADIETVFTRADQASKSAKTLSEATKMVNDAAQAKAQAQQEQSSGGYEPAYESNGGGYSGNDYSGGGYSDWNTGNNGGNSGAGSSDVCGGGQYCYNPNFLEWIQSDQDGSWHHQVQPDENGTIIGDIQGGGCIANCD</sequence>
<dbReference type="RefSeq" id="WP_016444269.1">
    <property type="nucleotide sequence ID" value="NZ_KE150266.1"/>
</dbReference>
<feature type="coiled-coil region" evidence="1">
    <location>
        <begin position="67"/>
        <end position="98"/>
    </location>
</feature>
<evidence type="ECO:0000313" key="5">
    <source>
        <dbReference type="Proteomes" id="UP000014387"/>
    </source>
</evidence>
<accession>A0A9W5VWQ4</accession>
<keyword evidence="1" id="KW-0175">Coiled coil</keyword>
<reference evidence="4 5" key="1">
    <citation type="submission" date="2013-05" db="EMBL/GenBank/DDBJ databases">
        <title>The Genome Sequence of Actinomyces europaeus ACS-120-V-COL10B.</title>
        <authorList>
            <consortium name="The Broad Institute Genomics Platform"/>
            <person name="Earl A."/>
            <person name="Ward D."/>
            <person name="Feldgarden M."/>
            <person name="Gevers D."/>
            <person name="Saerens B."/>
            <person name="Vaneechoutte M."/>
            <person name="Walker B."/>
            <person name="Young S."/>
            <person name="Zeng Q."/>
            <person name="Gargeya S."/>
            <person name="Fitzgerald M."/>
            <person name="Haas B."/>
            <person name="Abouelleil A."/>
            <person name="Allen A.W."/>
            <person name="Alvarado L."/>
            <person name="Arachchi H.M."/>
            <person name="Berlin A.M."/>
            <person name="Chapman S.B."/>
            <person name="Gainer-Dewar J."/>
            <person name="Goldberg J."/>
            <person name="Griggs A."/>
            <person name="Gujja S."/>
            <person name="Hansen M."/>
            <person name="Howarth C."/>
            <person name="Imamovic A."/>
            <person name="Ireland A."/>
            <person name="Larimer J."/>
            <person name="McCowan C."/>
            <person name="Murphy C."/>
            <person name="Pearson M."/>
            <person name="Poon T.W."/>
            <person name="Priest M."/>
            <person name="Roberts A."/>
            <person name="Saif S."/>
            <person name="Shea T."/>
            <person name="Sisk P."/>
            <person name="Sykes S."/>
            <person name="Wortman J."/>
            <person name="Nusbaum C."/>
            <person name="Birren B."/>
        </authorList>
    </citation>
    <scope>NUCLEOTIDE SEQUENCE [LARGE SCALE GENOMIC DNA]</scope>
    <source>
        <strain evidence="4 5">ACS-120-V-Col10b</strain>
    </source>
</reference>
<evidence type="ECO:0000256" key="1">
    <source>
        <dbReference type="SAM" id="Coils"/>
    </source>
</evidence>
<keyword evidence="3" id="KW-0812">Transmembrane</keyword>
<dbReference type="OrthoDB" id="3268986at2"/>
<dbReference type="AlphaFoldDB" id="A0A9W5VWQ4"/>
<evidence type="ECO:0000256" key="3">
    <source>
        <dbReference type="SAM" id="Phobius"/>
    </source>
</evidence>
<feature type="compositionally biased region" description="Low complexity" evidence="2">
    <location>
        <begin position="255"/>
        <end position="265"/>
    </location>
</feature>
<name>A0A9W5VWQ4_9ACTO</name>
<feature type="region of interest" description="Disordered" evidence="2">
    <location>
        <begin position="1"/>
        <end position="24"/>
    </location>
</feature>
<proteinExistence type="predicted"/>
<comment type="caution">
    <text evidence="4">The sequence shown here is derived from an EMBL/GenBank/DDBJ whole genome shotgun (WGS) entry which is preliminary data.</text>
</comment>
<gene>
    <name evidence="4" type="ORF">HMPREF9238_00918</name>
</gene>